<dbReference type="InterPro" id="IPR000150">
    <property type="entry name" value="Cof"/>
</dbReference>
<dbReference type="GO" id="GO:0016791">
    <property type="term" value="F:phosphatase activity"/>
    <property type="evidence" value="ECO:0007669"/>
    <property type="project" value="UniProtKB-ARBA"/>
</dbReference>
<dbReference type="PROSITE" id="PS01229">
    <property type="entry name" value="COF_2"/>
    <property type="match status" value="1"/>
</dbReference>
<dbReference type="PANTHER" id="PTHR10000">
    <property type="entry name" value="PHOSPHOSERINE PHOSPHATASE"/>
    <property type="match status" value="1"/>
</dbReference>
<dbReference type="GO" id="GO:0000287">
    <property type="term" value="F:magnesium ion binding"/>
    <property type="evidence" value="ECO:0007669"/>
    <property type="project" value="TreeGrafter"/>
</dbReference>
<dbReference type="Gene3D" id="3.30.1240.10">
    <property type="match status" value="1"/>
</dbReference>
<reference evidence="1 2" key="1">
    <citation type="submission" date="2016-09" db="EMBL/GenBank/DDBJ databases">
        <authorList>
            <person name="Capua I."/>
            <person name="De Benedictis P."/>
            <person name="Joannis T."/>
            <person name="Lombin L.H."/>
            <person name="Cattoli G."/>
        </authorList>
    </citation>
    <scope>NUCLEOTIDE SEQUENCE [LARGE SCALE GENOMIC DNA]</scope>
    <source>
        <strain evidence="1 2">GluBS11</strain>
    </source>
</reference>
<dbReference type="EMBL" id="FMKA01000037">
    <property type="protein sequence ID" value="SCP99289.1"/>
    <property type="molecule type" value="Genomic_DNA"/>
</dbReference>
<dbReference type="PANTHER" id="PTHR10000:SF8">
    <property type="entry name" value="HAD SUPERFAMILY HYDROLASE-LIKE, TYPE 3"/>
    <property type="match status" value="1"/>
</dbReference>
<keyword evidence="2" id="KW-1185">Reference proteome</keyword>
<gene>
    <name evidence="1" type="ORF">SAMN05421730_10371</name>
</gene>
<protein>
    <recommendedName>
        <fullName evidence="3">Cof subfamily of IIB subfamily of haloacid dehalogenase superfamily/HAD-superfamily hydrolase, subfamily IIB</fullName>
    </recommendedName>
</protein>
<evidence type="ECO:0008006" key="3">
    <source>
        <dbReference type="Google" id="ProtNLM"/>
    </source>
</evidence>
<dbReference type="STRING" id="1619234.SAMN05421730_10371"/>
<sequence>MNKYRMLCLDIDGTLLNSRHQISEGTKRAIRKLDDSGDTIIVLISARMPKGMRYLAEELNLNSPLVSYNGAYITQGDQILHARTIKLEQCITIFQLAIERGLHVSLYTEDQWYVEHLDSWALQESEITGIKPIVIEFEKLFSDWEAAGNTPNKILCMGEPGNISVFGERLNFMFEKNLNVYQSKPTYLEIVSAEASKINAIAYLCDRYHINRDEVVAVGDNYNDISMISYAGLGIAMGNAPDEVKKCADYVTLSNDEDGVAWVIDGLDCRKGIGLNK</sequence>
<dbReference type="GO" id="GO:0005829">
    <property type="term" value="C:cytosol"/>
    <property type="evidence" value="ECO:0007669"/>
    <property type="project" value="TreeGrafter"/>
</dbReference>
<dbReference type="SFLD" id="SFLDS00003">
    <property type="entry name" value="Haloacid_Dehalogenase"/>
    <property type="match status" value="1"/>
</dbReference>
<dbReference type="SFLD" id="SFLDG01140">
    <property type="entry name" value="C2.B:_Phosphomannomutase_and_P"/>
    <property type="match status" value="1"/>
</dbReference>
<dbReference type="Pfam" id="PF08282">
    <property type="entry name" value="Hydrolase_3"/>
    <property type="match status" value="1"/>
</dbReference>
<dbReference type="InterPro" id="IPR023214">
    <property type="entry name" value="HAD_sf"/>
</dbReference>
<dbReference type="Gene3D" id="3.40.50.1000">
    <property type="entry name" value="HAD superfamily/HAD-like"/>
    <property type="match status" value="1"/>
</dbReference>
<accession>A0A1D3TY21</accession>
<organism evidence="1 2">
    <name type="scientific">Anaerobium acetethylicum</name>
    <dbReference type="NCBI Taxonomy" id="1619234"/>
    <lineage>
        <taxon>Bacteria</taxon>
        <taxon>Bacillati</taxon>
        <taxon>Bacillota</taxon>
        <taxon>Clostridia</taxon>
        <taxon>Lachnospirales</taxon>
        <taxon>Lachnospiraceae</taxon>
        <taxon>Anaerobium</taxon>
    </lineage>
</organism>
<dbReference type="NCBIfam" id="TIGR00099">
    <property type="entry name" value="Cof-subfamily"/>
    <property type="match status" value="1"/>
</dbReference>
<evidence type="ECO:0000313" key="1">
    <source>
        <dbReference type="EMBL" id="SCP99289.1"/>
    </source>
</evidence>
<dbReference type="Proteomes" id="UP000199315">
    <property type="component" value="Unassembled WGS sequence"/>
</dbReference>
<dbReference type="InterPro" id="IPR036412">
    <property type="entry name" value="HAD-like_sf"/>
</dbReference>
<dbReference type="NCBIfam" id="TIGR01484">
    <property type="entry name" value="HAD-SF-IIB"/>
    <property type="match status" value="1"/>
</dbReference>
<dbReference type="AlphaFoldDB" id="A0A1D3TY21"/>
<dbReference type="OrthoDB" id="9814970at2"/>
<proteinExistence type="predicted"/>
<dbReference type="CDD" id="cd07516">
    <property type="entry name" value="HAD_Pase"/>
    <property type="match status" value="1"/>
</dbReference>
<dbReference type="SUPFAM" id="SSF56784">
    <property type="entry name" value="HAD-like"/>
    <property type="match status" value="1"/>
</dbReference>
<dbReference type="RefSeq" id="WP_091236631.1">
    <property type="nucleotide sequence ID" value="NZ_FMKA01000037.1"/>
</dbReference>
<dbReference type="SFLD" id="SFLDG01144">
    <property type="entry name" value="C2.B.4:_PGP_Like"/>
    <property type="match status" value="1"/>
</dbReference>
<evidence type="ECO:0000313" key="2">
    <source>
        <dbReference type="Proteomes" id="UP000199315"/>
    </source>
</evidence>
<name>A0A1D3TY21_9FIRM</name>
<dbReference type="InterPro" id="IPR006379">
    <property type="entry name" value="HAD-SF_hydro_IIB"/>
</dbReference>